<dbReference type="AlphaFoldDB" id="A0A2W2G9Q5"/>
<proteinExistence type="predicted"/>
<protein>
    <recommendedName>
        <fullName evidence="2">Histidine kinase/HSP90-like ATPase domain-containing protein</fullName>
    </recommendedName>
</protein>
<reference evidence="3 4" key="1">
    <citation type="submission" date="2018-01" db="EMBL/GenBank/DDBJ databases">
        <title>Draft genome sequence of Sphaerisporangium sp. 7K107.</title>
        <authorList>
            <person name="Sahin N."/>
            <person name="Saygin H."/>
            <person name="Ay H."/>
        </authorList>
    </citation>
    <scope>NUCLEOTIDE SEQUENCE [LARGE SCALE GENOMIC DNA]</scope>
    <source>
        <strain evidence="3 4">7K107</strain>
    </source>
</reference>
<gene>
    <name evidence="3" type="ORF">C1I98_17060</name>
</gene>
<dbReference type="InterPro" id="IPR003594">
    <property type="entry name" value="HATPase_dom"/>
</dbReference>
<keyword evidence="1" id="KW-0723">Serine/threonine-protein kinase</keyword>
<dbReference type="RefSeq" id="WP_158558067.1">
    <property type="nucleotide sequence ID" value="NZ_POUA01000122.1"/>
</dbReference>
<dbReference type="PANTHER" id="PTHR35526:SF3">
    <property type="entry name" value="ANTI-SIGMA-F FACTOR RSBW"/>
    <property type="match status" value="1"/>
</dbReference>
<keyword evidence="1" id="KW-0808">Transferase</keyword>
<dbReference type="Pfam" id="PF13581">
    <property type="entry name" value="HATPase_c_2"/>
    <property type="match status" value="1"/>
</dbReference>
<evidence type="ECO:0000313" key="4">
    <source>
        <dbReference type="Proteomes" id="UP000248544"/>
    </source>
</evidence>
<accession>A0A2W2G9Q5</accession>
<organism evidence="3 4">
    <name type="scientific">Spongiactinospora gelatinilytica</name>
    <dbReference type="NCBI Taxonomy" id="2666298"/>
    <lineage>
        <taxon>Bacteria</taxon>
        <taxon>Bacillati</taxon>
        <taxon>Actinomycetota</taxon>
        <taxon>Actinomycetes</taxon>
        <taxon>Streptosporangiales</taxon>
        <taxon>Streptosporangiaceae</taxon>
        <taxon>Spongiactinospora</taxon>
    </lineage>
</organism>
<name>A0A2W2G9Q5_9ACTN</name>
<dbReference type="PANTHER" id="PTHR35526">
    <property type="entry name" value="ANTI-SIGMA-F FACTOR RSBW-RELATED"/>
    <property type="match status" value="1"/>
</dbReference>
<feature type="domain" description="Histidine kinase/HSP90-like ATPase" evidence="2">
    <location>
        <begin position="10"/>
        <end position="110"/>
    </location>
</feature>
<evidence type="ECO:0000313" key="3">
    <source>
        <dbReference type="EMBL" id="PZG44542.1"/>
    </source>
</evidence>
<dbReference type="InterPro" id="IPR050267">
    <property type="entry name" value="Anti-sigma-factor_SerPK"/>
</dbReference>
<dbReference type="InterPro" id="IPR036890">
    <property type="entry name" value="HATPase_C_sf"/>
</dbReference>
<keyword evidence="1" id="KW-0418">Kinase</keyword>
<keyword evidence="4" id="KW-1185">Reference proteome</keyword>
<dbReference type="EMBL" id="POUA01000122">
    <property type="protein sequence ID" value="PZG44542.1"/>
    <property type="molecule type" value="Genomic_DNA"/>
</dbReference>
<dbReference type="Proteomes" id="UP000248544">
    <property type="component" value="Unassembled WGS sequence"/>
</dbReference>
<evidence type="ECO:0000256" key="1">
    <source>
        <dbReference type="ARBA" id="ARBA00022527"/>
    </source>
</evidence>
<dbReference type="GO" id="GO:0004674">
    <property type="term" value="F:protein serine/threonine kinase activity"/>
    <property type="evidence" value="ECO:0007669"/>
    <property type="project" value="UniProtKB-KW"/>
</dbReference>
<evidence type="ECO:0000259" key="2">
    <source>
        <dbReference type="Pfam" id="PF13581"/>
    </source>
</evidence>
<dbReference type="Gene3D" id="3.30.565.10">
    <property type="entry name" value="Histidine kinase-like ATPase, C-terminal domain"/>
    <property type="match status" value="1"/>
</dbReference>
<sequence>MQALLPGSAAHEARTVVREVLQKAGVDGEEIGDAEIAIAELAANAETHARPPYDLRIATMNGEPVWCEVIDGDPELRVVSRLLRGMGGFDPRAIWFQESGRGLLMVHQLSRGRCGVYPATTYVTGIPGKAVGFALPSAARVPVRRGGLFRSWAPAIAAVRAARHRRAARLRGRS</sequence>
<comment type="caution">
    <text evidence="3">The sequence shown here is derived from an EMBL/GenBank/DDBJ whole genome shotgun (WGS) entry which is preliminary data.</text>
</comment>